<dbReference type="Proteomes" id="UP000230233">
    <property type="component" value="Unassembled WGS sequence"/>
</dbReference>
<reference evidence="3" key="1">
    <citation type="submission" date="2017-10" db="EMBL/GenBank/DDBJ databases">
        <title>Rapid genome shrinkage in a self-fertile nematode reveals novel sperm competition proteins.</title>
        <authorList>
            <person name="Yin D."/>
            <person name="Schwarz E.M."/>
            <person name="Thomas C.G."/>
            <person name="Felde R.L."/>
            <person name="Korf I.F."/>
            <person name="Cutter A.D."/>
            <person name="Schartner C.M."/>
            <person name="Ralston E.J."/>
            <person name="Meyer B.J."/>
            <person name="Haag E.S."/>
        </authorList>
    </citation>
    <scope>NUCLEOTIDE SEQUENCE [LARGE SCALE GENOMIC DNA]</scope>
    <source>
        <strain evidence="3">JU1422</strain>
    </source>
</reference>
<protein>
    <submittedName>
        <fullName evidence="2">Uncharacterized protein</fullName>
    </submittedName>
</protein>
<proteinExistence type="predicted"/>
<accession>A0A2G5SA54</accession>
<feature type="transmembrane region" description="Helical" evidence="1">
    <location>
        <begin position="80"/>
        <end position="108"/>
    </location>
</feature>
<dbReference type="EMBL" id="PDUG01000033">
    <property type="protein sequence ID" value="PIC11945.1"/>
    <property type="molecule type" value="Genomic_DNA"/>
</dbReference>
<dbReference type="InterPro" id="IPR036085">
    <property type="entry name" value="PAZ_dom_sf"/>
</dbReference>
<dbReference type="OrthoDB" id="5899739at2759"/>
<dbReference type="AlphaFoldDB" id="A0A2G5SA54"/>
<keyword evidence="1" id="KW-1133">Transmembrane helix</keyword>
<organism evidence="2 3">
    <name type="scientific">Caenorhabditis nigoni</name>
    <dbReference type="NCBI Taxonomy" id="1611254"/>
    <lineage>
        <taxon>Eukaryota</taxon>
        <taxon>Metazoa</taxon>
        <taxon>Ecdysozoa</taxon>
        <taxon>Nematoda</taxon>
        <taxon>Chromadorea</taxon>
        <taxon>Rhabditida</taxon>
        <taxon>Rhabditina</taxon>
        <taxon>Rhabditomorpha</taxon>
        <taxon>Rhabditoidea</taxon>
        <taxon>Rhabditidae</taxon>
        <taxon>Peloderinae</taxon>
        <taxon>Caenorhabditis</taxon>
    </lineage>
</organism>
<keyword evidence="3" id="KW-1185">Reference proteome</keyword>
<evidence type="ECO:0000313" key="2">
    <source>
        <dbReference type="EMBL" id="PIC11945.1"/>
    </source>
</evidence>
<keyword evidence="1" id="KW-0472">Membrane</keyword>
<name>A0A2G5SA54_9PELO</name>
<keyword evidence="1" id="KW-0812">Transmembrane</keyword>
<dbReference type="SUPFAM" id="SSF101690">
    <property type="entry name" value="PAZ domain"/>
    <property type="match status" value="1"/>
</dbReference>
<evidence type="ECO:0000313" key="3">
    <source>
        <dbReference type="Proteomes" id="UP000230233"/>
    </source>
</evidence>
<gene>
    <name evidence="2" type="ORF">B9Z55_028742</name>
</gene>
<comment type="caution">
    <text evidence="2">The sequence shown here is derived from an EMBL/GenBank/DDBJ whole genome shotgun (WGS) entry which is preliminary data.</text>
</comment>
<sequence length="127" mass="14916">MWQHLGRDLVNLRLRRRGSVAVRFCHRPSHGLTGTLQLSRLTAHTCVFYWREEEQTISVYEYFFAKYGFELQYPNDFVDYFGFFSMALFLDLSSSAVFRLIVIMWIFASDFLSAVVLRTVAISIQLL</sequence>
<evidence type="ECO:0000256" key="1">
    <source>
        <dbReference type="SAM" id="Phobius"/>
    </source>
</evidence>
<dbReference type="Gene3D" id="2.170.260.10">
    <property type="entry name" value="paz domain"/>
    <property type="match status" value="1"/>
</dbReference>